<dbReference type="AlphaFoldDB" id="A0ABC8YGP6"/>
<sequence length="332" mass="36892">MEDLQHDALREIIRHLPCVADRDDAADVCRKWRAALEVPLPDPKPPRQLPWLLLPSAGSTRACCLICGTGKDVCAIRHKLLATHGARLFGSYNGGWLFLARDHIRRHALVNIRAVLPNKNARFLDLPDALAPSLHHGRRDMVILAATLSSSPNEHNCIGAGIVMQWELIAGQRQMAFWRMGDSSISSPRELTSASAHHCSTKVEALKYSGSPTRDFKVYKMTDKQVIKDGVSKIEYTWSELESLDGLVLVAGRGCSRSYEVAEYVGRGLDEGVYFADDGAFHDSSMLLRGIHDRKYICSDNELWSEQGGPKVRRCFPVQGPSKNSGPVWLLP</sequence>
<evidence type="ECO:0000313" key="2">
    <source>
        <dbReference type="Proteomes" id="UP001497457"/>
    </source>
</evidence>
<proteinExistence type="predicted"/>
<dbReference type="PANTHER" id="PTHR33110:SF125">
    <property type="entry name" value="OS05G0570350 PROTEIN"/>
    <property type="match status" value="1"/>
</dbReference>
<dbReference type="EMBL" id="OZ075126">
    <property type="protein sequence ID" value="CAL4942468.1"/>
    <property type="molecule type" value="Genomic_DNA"/>
</dbReference>
<keyword evidence="2" id="KW-1185">Reference proteome</keyword>
<dbReference type="PANTHER" id="PTHR33110">
    <property type="entry name" value="F-BOX/KELCH-REPEAT PROTEIN-RELATED"/>
    <property type="match status" value="1"/>
</dbReference>
<dbReference type="Gene3D" id="1.20.1280.50">
    <property type="match status" value="1"/>
</dbReference>
<name>A0ABC8YGP6_9POAL</name>
<evidence type="ECO:0000313" key="1">
    <source>
        <dbReference type="EMBL" id="CAL4942468.1"/>
    </source>
</evidence>
<gene>
    <name evidence="1" type="ORF">URODEC1_LOCUS33607</name>
</gene>
<evidence type="ECO:0008006" key="3">
    <source>
        <dbReference type="Google" id="ProtNLM"/>
    </source>
</evidence>
<protein>
    <recommendedName>
        <fullName evidence="3">DUF295 domain-containing protein</fullName>
    </recommendedName>
</protein>
<reference evidence="1" key="1">
    <citation type="submission" date="2024-10" db="EMBL/GenBank/DDBJ databases">
        <authorList>
            <person name="Ryan C."/>
        </authorList>
    </citation>
    <scope>NUCLEOTIDE SEQUENCE [LARGE SCALE GENOMIC DNA]</scope>
</reference>
<accession>A0ABC8YGP6</accession>
<dbReference type="Proteomes" id="UP001497457">
    <property type="component" value="Chromosome 16b"/>
</dbReference>
<organism evidence="1 2">
    <name type="scientific">Urochloa decumbens</name>
    <dbReference type="NCBI Taxonomy" id="240449"/>
    <lineage>
        <taxon>Eukaryota</taxon>
        <taxon>Viridiplantae</taxon>
        <taxon>Streptophyta</taxon>
        <taxon>Embryophyta</taxon>
        <taxon>Tracheophyta</taxon>
        <taxon>Spermatophyta</taxon>
        <taxon>Magnoliopsida</taxon>
        <taxon>Liliopsida</taxon>
        <taxon>Poales</taxon>
        <taxon>Poaceae</taxon>
        <taxon>PACMAD clade</taxon>
        <taxon>Panicoideae</taxon>
        <taxon>Panicodae</taxon>
        <taxon>Paniceae</taxon>
        <taxon>Melinidinae</taxon>
        <taxon>Urochloa</taxon>
    </lineage>
</organism>